<evidence type="ECO:0000313" key="1">
    <source>
        <dbReference type="EMBL" id="SMD31139.1"/>
    </source>
</evidence>
<dbReference type="Proteomes" id="UP000192315">
    <property type="component" value="Unassembled WGS sequence"/>
</dbReference>
<accession>A0A8G2L875</accession>
<organism evidence="1 2">
    <name type="scientific">Picrophilus torridus (strain ATCC 700027 / DSM 9790 / JCM 10055 / NBRC 100828 / KAW 2/3)</name>
    <dbReference type="NCBI Taxonomy" id="1122961"/>
    <lineage>
        <taxon>Archaea</taxon>
        <taxon>Methanobacteriati</taxon>
        <taxon>Thermoplasmatota</taxon>
        <taxon>Thermoplasmata</taxon>
        <taxon>Thermoplasmatales</taxon>
        <taxon>Picrophilaceae</taxon>
        <taxon>Picrophilus</taxon>
    </lineage>
</organism>
<dbReference type="GO" id="GO:0003825">
    <property type="term" value="F:alpha,alpha-trehalose-phosphate synthase (UDP-forming) activity"/>
    <property type="evidence" value="ECO:0007669"/>
    <property type="project" value="TreeGrafter"/>
</dbReference>
<reference evidence="1 2" key="1">
    <citation type="submission" date="2017-04" db="EMBL/GenBank/DDBJ databases">
        <authorList>
            <person name="Varghese N."/>
            <person name="Submissions S."/>
        </authorList>
    </citation>
    <scope>NUCLEOTIDE SEQUENCE [LARGE SCALE GENOMIC DNA]</scope>
    <source>
        <strain evidence="1 2">DSM 9789</strain>
    </source>
</reference>
<dbReference type="Gene3D" id="3.40.50.2000">
    <property type="entry name" value="Glycogen Phosphorylase B"/>
    <property type="match status" value="2"/>
</dbReference>
<dbReference type="CDD" id="cd03788">
    <property type="entry name" value="GT20_TPS"/>
    <property type="match status" value="1"/>
</dbReference>
<protein>
    <submittedName>
        <fullName evidence="1">Trehalose 6-phosphate synthase</fullName>
    </submittedName>
</protein>
<sequence length="433" mass="50250">MKYLVVTSRGPFSHEKKGKNETIENNVGGVATALKMLLSKNGGTWVCWGSGSLDINYKSENFSNYVIKRIILNSTEKKKFYDEYSNGTLWPVFHYFRDRTTFYKDAFRYYLEVNRKFAREVIENIDDDTVIWIHDYQLAMLPGILRESNVKNKIIFTWHIPWVSPEFFSIIPESREIIKSISSSNYITFHIDNYRENFINSQRFLLGSSTPSRVYSIPLGIDTKFFSPKNAKKINNIKAKIIFSIDRLDYTKGLTLRVLAIEDLLTEHPELLKKFVYIMNVTPSRTTVSEYINMKKELEMSVGRVNGRFGTIDWRPIIYMYRKIRDKTLLSYYKSADVALITPLIDGLNLVSKEFVATTENGVLIISRFAGASKELSSAITVNPYNIKETANAILKALSMDVNERNNMISKLKNTVVKRDIKWWYRRITALPR</sequence>
<name>A0A8G2L875_PICTO</name>
<dbReference type="AlphaFoldDB" id="A0A8G2L875"/>
<dbReference type="RefSeq" id="WP_084272894.1">
    <property type="nucleotide sequence ID" value="NZ_FWYE01000002.1"/>
</dbReference>
<dbReference type="SUPFAM" id="SSF53756">
    <property type="entry name" value="UDP-Glycosyltransferase/glycogen phosphorylase"/>
    <property type="match status" value="1"/>
</dbReference>
<dbReference type="PANTHER" id="PTHR10788:SF106">
    <property type="entry name" value="BCDNA.GH08860"/>
    <property type="match status" value="1"/>
</dbReference>
<gene>
    <name evidence="1" type="ORF">SAMN02745355_1060</name>
</gene>
<proteinExistence type="predicted"/>
<dbReference type="Pfam" id="PF00982">
    <property type="entry name" value="Glyco_transf_20"/>
    <property type="match status" value="1"/>
</dbReference>
<keyword evidence="2" id="KW-1185">Reference proteome</keyword>
<comment type="caution">
    <text evidence="1">The sequence shown here is derived from an EMBL/GenBank/DDBJ whole genome shotgun (WGS) entry which is preliminary data.</text>
</comment>
<dbReference type="InterPro" id="IPR001830">
    <property type="entry name" value="Glyco_trans_20"/>
</dbReference>
<evidence type="ECO:0000313" key="2">
    <source>
        <dbReference type="Proteomes" id="UP000192315"/>
    </source>
</evidence>
<dbReference type="PANTHER" id="PTHR10788">
    <property type="entry name" value="TREHALOSE-6-PHOSPHATE SYNTHASE"/>
    <property type="match status" value="1"/>
</dbReference>
<dbReference type="EMBL" id="FWYE01000002">
    <property type="protein sequence ID" value="SMD31139.1"/>
    <property type="molecule type" value="Genomic_DNA"/>
</dbReference>
<dbReference type="GO" id="GO:0005992">
    <property type="term" value="P:trehalose biosynthetic process"/>
    <property type="evidence" value="ECO:0007669"/>
    <property type="project" value="InterPro"/>
</dbReference>